<feature type="signal peptide" evidence="7">
    <location>
        <begin position="1"/>
        <end position="16"/>
    </location>
</feature>
<dbReference type="InterPro" id="IPR033116">
    <property type="entry name" value="TRYPSIN_SER"/>
</dbReference>
<keyword evidence="2 6" id="KW-0645">Protease</keyword>
<evidence type="ECO:0000256" key="1">
    <source>
        <dbReference type="ARBA" id="ARBA00007664"/>
    </source>
</evidence>
<dbReference type="InterPro" id="IPR009003">
    <property type="entry name" value="Peptidase_S1_PA"/>
</dbReference>
<evidence type="ECO:0000256" key="4">
    <source>
        <dbReference type="ARBA" id="ARBA00022825"/>
    </source>
</evidence>
<keyword evidence="7" id="KW-0732">Signal</keyword>
<comment type="caution">
    <text evidence="9">The sequence shown here is derived from an EMBL/GenBank/DDBJ whole genome shotgun (WGS) entry which is preliminary data.</text>
</comment>
<evidence type="ECO:0000313" key="10">
    <source>
        <dbReference type="Proteomes" id="UP001159042"/>
    </source>
</evidence>
<dbReference type="GO" id="GO:0006508">
    <property type="term" value="P:proteolysis"/>
    <property type="evidence" value="ECO:0007669"/>
    <property type="project" value="UniProtKB-KW"/>
</dbReference>
<evidence type="ECO:0000313" key="9">
    <source>
        <dbReference type="EMBL" id="KAJ8918099.1"/>
    </source>
</evidence>
<dbReference type="InterPro" id="IPR043504">
    <property type="entry name" value="Peptidase_S1_PA_chymotrypsin"/>
</dbReference>
<keyword evidence="3 6" id="KW-0378">Hydrolase</keyword>
<evidence type="ECO:0000256" key="7">
    <source>
        <dbReference type="SAM" id="SignalP"/>
    </source>
</evidence>
<dbReference type="Pfam" id="PF00089">
    <property type="entry name" value="Trypsin"/>
    <property type="match status" value="1"/>
</dbReference>
<reference evidence="9 10" key="1">
    <citation type="journal article" date="2023" name="Insect Mol. Biol.">
        <title>Genome sequencing provides insights into the evolution of gene families encoding plant cell wall-degrading enzymes in longhorned beetles.</title>
        <authorList>
            <person name="Shin N.R."/>
            <person name="Okamura Y."/>
            <person name="Kirsch R."/>
            <person name="Pauchet Y."/>
        </authorList>
    </citation>
    <scope>NUCLEOTIDE SEQUENCE [LARGE SCALE GENOMIC DNA]</scope>
    <source>
        <strain evidence="9">EAD_L_NR</strain>
    </source>
</reference>
<accession>A0AAV8VV49</accession>
<dbReference type="GO" id="GO:0004252">
    <property type="term" value="F:serine-type endopeptidase activity"/>
    <property type="evidence" value="ECO:0007669"/>
    <property type="project" value="InterPro"/>
</dbReference>
<gene>
    <name evidence="9" type="ORF">NQ315_011556</name>
</gene>
<name>A0AAV8VV49_9CUCU</name>
<dbReference type="AlphaFoldDB" id="A0AAV8VV49"/>
<dbReference type="Proteomes" id="UP001159042">
    <property type="component" value="Unassembled WGS sequence"/>
</dbReference>
<feature type="chain" id="PRO_5043440434" description="Peptidase S1 domain-containing protein" evidence="7">
    <location>
        <begin position="17"/>
        <end position="280"/>
    </location>
</feature>
<dbReference type="InterPro" id="IPR001254">
    <property type="entry name" value="Trypsin_dom"/>
</dbReference>
<comment type="similarity">
    <text evidence="1">Belongs to the peptidase S1 family.</text>
</comment>
<dbReference type="SUPFAM" id="SSF50494">
    <property type="entry name" value="Trypsin-like serine proteases"/>
    <property type="match status" value="1"/>
</dbReference>
<organism evidence="9 10">
    <name type="scientific">Exocentrus adspersus</name>
    <dbReference type="NCBI Taxonomy" id="1586481"/>
    <lineage>
        <taxon>Eukaryota</taxon>
        <taxon>Metazoa</taxon>
        <taxon>Ecdysozoa</taxon>
        <taxon>Arthropoda</taxon>
        <taxon>Hexapoda</taxon>
        <taxon>Insecta</taxon>
        <taxon>Pterygota</taxon>
        <taxon>Neoptera</taxon>
        <taxon>Endopterygota</taxon>
        <taxon>Coleoptera</taxon>
        <taxon>Polyphaga</taxon>
        <taxon>Cucujiformia</taxon>
        <taxon>Chrysomeloidea</taxon>
        <taxon>Cerambycidae</taxon>
        <taxon>Lamiinae</taxon>
        <taxon>Acanthocinini</taxon>
        <taxon>Exocentrus</taxon>
    </lineage>
</organism>
<evidence type="ECO:0000256" key="2">
    <source>
        <dbReference type="ARBA" id="ARBA00022670"/>
    </source>
</evidence>
<keyword evidence="10" id="KW-1185">Reference proteome</keyword>
<evidence type="ECO:0000256" key="3">
    <source>
        <dbReference type="ARBA" id="ARBA00022801"/>
    </source>
</evidence>
<feature type="domain" description="Peptidase S1" evidence="8">
    <location>
        <begin position="49"/>
        <end position="278"/>
    </location>
</feature>
<protein>
    <recommendedName>
        <fullName evidence="8">Peptidase S1 domain-containing protein</fullName>
    </recommendedName>
</protein>
<dbReference type="CDD" id="cd00190">
    <property type="entry name" value="Tryp_SPc"/>
    <property type="match status" value="1"/>
</dbReference>
<sequence>MRTAILLIASLSCCFALPPSSSIDWSKVRAKNAYVEPVSNASLPVNPRIIGGREVTPNSRPFQVALVIDGGHFCGGSLISRSYILTAAHCIEGHAYFQIILGAHNIRESESTQIVLTSTSSTVHPGYNPVTFNNDVGLIRLPNPITLNNNIQTVALAPASSGSFVDARATLTGWGRLSDSSNTVSSTLHIVDLTVMANFWCARNYGSEVVIASTICTSGVSTSGSVGGCDGDSGGPLVIEGVQAGIASFVAYTGCQNGLPTGYARITSFRSWIVENSDVE</sequence>
<dbReference type="PROSITE" id="PS50240">
    <property type="entry name" value="TRYPSIN_DOM"/>
    <property type="match status" value="1"/>
</dbReference>
<dbReference type="InterPro" id="IPR001314">
    <property type="entry name" value="Peptidase_S1A"/>
</dbReference>
<evidence type="ECO:0000256" key="5">
    <source>
        <dbReference type="ARBA" id="ARBA00023157"/>
    </source>
</evidence>
<dbReference type="PROSITE" id="PS00134">
    <property type="entry name" value="TRYPSIN_HIS"/>
    <property type="match status" value="1"/>
</dbReference>
<evidence type="ECO:0000256" key="6">
    <source>
        <dbReference type="RuleBase" id="RU363034"/>
    </source>
</evidence>
<dbReference type="SMART" id="SM00020">
    <property type="entry name" value="Tryp_SPc"/>
    <property type="match status" value="1"/>
</dbReference>
<proteinExistence type="inferred from homology"/>
<evidence type="ECO:0000259" key="8">
    <source>
        <dbReference type="PROSITE" id="PS50240"/>
    </source>
</evidence>
<dbReference type="PRINTS" id="PR00722">
    <property type="entry name" value="CHYMOTRYPSIN"/>
</dbReference>
<dbReference type="FunFam" id="2.40.10.10:FF:000034">
    <property type="entry name" value="Eupolytin"/>
    <property type="match status" value="1"/>
</dbReference>
<keyword evidence="4 6" id="KW-0720">Serine protease</keyword>
<dbReference type="PANTHER" id="PTHR24276:SF91">
    <property type="entry name" value="AT26814P-RELATED"/>
    <property type="match status" value="1"/>
</dbReference>
<keyword evidence="5" id="KW-1015">Disulfide bond</keyword>
<dbReference type="PANTHER" id="PTHR24276">
    <property type="entry name" value="POLYSERASE-RELATED"/>
    <property type="match status" value="1"/>
</dbReference>
<dbReference type="PROSITE" id="PS00135">
    <property type="entry name" value="TRYPSIN_SER"/>
    <property type="match status" value="1"/>
</dbReference>
<dbReference type="InterPro" id="IPR050430">
    <property type="entry name" value="Peptidase_S1"/>
</dbReference>
<dbReference type="InterPro" id="IPR018114">
    <property type="entry name" value="TRYPSIN_HIS"/>
</dbReference>
<dbReference type="EMBL" id="JANEYG010000028">
    <property type="protein sequence ID" value="KAJ8918099.1"/>
    <property type="molecule type" value="Genomic_DNA"/>
</dbReference>
<dbReference type="Gene3D" id="2.40.10.10">
    <property type="entry name" value="Trypsin-like serine proteases"/>
    <property type="match status" value="2"/>
</dbReference>